<dbReference type="InterPro" id="IPR046373">
    <property type="entry name" value="Acyl-CoA_Oxase/DH_mid-dom_sf"/>
</dbReference>
<dbReference type="PANTHER" id="PTHR48083">
    <property type="entry name" value="MEDIUM-CHAIN SPECIFIC ACYL-COA DEHYDROGENASE, MITOCHONDRIAL-RELATED"/>
    <property type="match status" value="1"/>
</dbReference>
<evidence type="ECO:0000313" key="4">
    <source>
        <dbReference type="Proteomes" id="UP001501822"/>
    </source>
</evidence>
<evidence type="ECO:0000313" key="3">
    <source>
        <dbReference type="EMBL" id="GAA0318545.1"/>
    </source>
</evidence>
<dbReference type="SUPFAM" id="SSF47203">
    <property type="entry name" value="Acyl-CoA dehydrogenase C-terminal domain-like"/>
    <property type="match status" value="1"/>
</dbReference>
<dbReference type="Pfam" id="PF08028">
    <property type="entry name" value="Acyl-CoA_dh_2"/>
    <property type="match status" value="1"/>
</dbReference>
<dbReference type="InterPro" id="IPR036250">
    <property type="entry name" value="AcylCo_DH-like_C"/>
</dbReference>
<comment type="caution">
    <text evidence="3">The sequence shown here is derived from an EMBL/GenBank/DDBJ whole genome shotgun (WGS) entry which is preliminary data.</text>
</comment>
<dbReference type="EMBL" id="BAAABM010000007">
    <property type="protein sequence ID" value="GAA0318545.1"/>
    <property type="molecule type" value="Genomic_DNA"/>
</dbReference>
<dbReference type="Gene3D" id="1.20.140.10">
    <property type="entry name" value="Butyryl-CoA Dehydrogenase, subunit A, domain 3"/>
    <property type="match status" value="1"/>
</dbReference>
<dbReference type="InterPro" id="IPR050741">
    <property type="entry name" value="Acyl-CoA_dehydrogenase"/>
</dbReference>
<dbReference type="Proteomes" id="UP001501822">
    <property type="component" value="Unassembled WGS sequence"/>
</dbReference>
<organism evidence="3 4">
    <name type="scientific">Actinoallomurus spadix</name>
    <dbReference type="NCBI Taxonomy" id="79912"/>
    <lineage>
        <taxon>Bacteria</taxon>
        <taxon>Bacillati</taxon>
        <taxon>Actinomycetota</taxon>
        <taxon>Actinomycetes</taxon>
        <taxon>Streptosporangiales</taxon>
        <taxon>Thermomonosporaceae</taxon>
        <taxon>Actinoallomurus</taxon>
    </lineage>
</organism>
<name>A0ABN0VVW2_9ACTN</name>
<dbReference type="PIRSF" id="PIRSF016578">
    <property type="entry name" value="HsaA"/>
    <property type="match status" value="1"/>
</dbReference>
<evidence type="ECO:0000259" key="2">
    <source>
        <dbReference type="Pfam" id="PF08028"/>
    </source>
</evidence>
<sequence>MDVTADTIAPDQARILLENAEKTEQQDRPTADSLDVVRRHGGFALRTPERSGGAWADAGTVARHLADVGRYCPSTAWIAGTCATGKTFAEDAFRGAVPADFHADPDALACGSGRPEGIGTPEPGGIRINGRWPYVSGCEDAAWAGLGLIVDGVYSFALIPMADLTVERTWHSAGMRGTGSNTVVARDLLVPAEWVSPAGPPAPGALVFYGITVLAPVVGAARGALDVVHALFASDRKPFMTAYARMGDSPAARHWLAEATLLVDRAERTMLAAARTVDAGDVSAAERARLEMDLSYAARDCRAAVELMLDLHGPSGFATSNALQRYWRDIAVGGRHPHLRTYIAAEGYGQALTAESRPGASAGGGVLI</sequence>
<dbReference type="InterPro" id="IPR013107">
    <property type="entry name" value="Acyl-CoA_DH_C"/>
</dbReference>
<gene>
    <name evidence="3" type="ORF">GCM10010151_05500</name>
</gene>
<reference evidence="3 4" key="1">
    <citation type="journal article" date="2019" name="Int. J. Syst. Evol. Microbiol.">
        <title>The Global Catalogue of Microorganisms (GCM) 10K type strain sequencing project: providing services to taxonomists for standard genome sequencing and annotation.</title>
        <authorList>
            <consortium name="The Broad Institute Genomics Platform"/>
            <consortium name="The Broad Institute Genome Sequencing Center for Infectious Disease"/>
            <person name="Wu L."/>
            <person name="Ma J."/>
        </authorList>
    </citation>
    <scope>NUCLEOTIDE SEQUENCE [LARGE SCALE GENOMIC DNA]</scope>
    <source>
        <strain evidence="3 4">JCM 3146</strain>
    </source>
</reference>
<evidence type="ECO:0000256" key="1">
    <source>
        <dbReference type="ARBA" id="ARBA00023002"/>
    </source>
</evidence>
<dbReference type="InterPro" id="IPR037069">
    <property type="entry name" value="AcylCoA_DH/ox_N_sf"/>
</dbReference>
<dbReference type="InterPro" id="IPR009100">
    <property type="entry name" value="AcylCoA_DH/oxidase_NM_dom_sf"/>
</dbReference>
<feature type="domain" description="Acyl-CoA dehydrogenase C-terminal" evidence="2">
    <location>
        <begin position="213"/>
        <end position="339"/>
    </location>
</feature>
<dbReference type="PANTHER" id="PTHR48083:SF19">
    <property type="entry name" value="FLAVIN-DEPENDENT MONOOXYGENASE, OXYGENASE SUBUNIT HSAA"/>
    <property type="match status" value="1"/>
</dbReference>
<dbReference type="RefSeq" id="WP_252800103.1">
    <property type="nucleotide sequence ID" value="NZ_BAAABM010000007.1"/>
</dbReference>
<proteinExistence type="predicted"/>
<dbReference type="SUPFAM" id="SSF56645">
    <property type="entry name" value="Acyl-CoA dehydrogenase NM domain-like"/>
    <property type="match status" value="1"/>
</dbReference>
<protein>
    <submittedName>
        <fullName evidence="3">Acyl-CoA dehydrogenase</fullName>
    </submittedName>
</protein>
<dbReference type="Gene3D" id="1.10.540.10">
    <property type="entry name" value="Acyl-CoA dehydrogenase/oxidase, N-terminal domain"/>
    <property type="match status" value="1"/>
</dbReference>
<accession>A0ABN0VVW2</accession>
<keyword evidence="4" id="KW-1185">Reference proteome</keyword>
<keyword evidence="1" id="KW-0560">Oxidoreductase</keyword>
<dbReference type="Gene3D" id="2.40.110.10">
    <property type="entry name" value="Butyryl-CoA Dehydrogenase, subunit A, domain 2"/>
    <property type="match status" value="1"/>
</dbReference>